<dbReference type="GO" id="GO:0005385">
    <property type="term" value="F:zinc ion transmembrane transporter activity"/>
    <property type="evidence" value="ECO:0007669"/>
    <property type="project" value="TreeGrafter"/>
</dbReference>
<reference evidence="11" key="1">
    <citation type="submission" date="2023-02" db="EMBL/GenBank/DDBJ databases">
        <title>Nocardiopsis ansamitocini NBRC 112285.</title>
        <authorList>
            <person name="Ichikawa N."/>
            <person name="Sato H."/>
            <person name="Tonouchi N."/>
        </authorList>
    </citation>
    <scope>NUCLEOTIDE SEQUENCE</scope>
    <source>
        <strain evidence="11">NBRC 112285</strain>
    </source>
</reference>
<name>A0A9W6P634_9ACTN</name>
<keyword evidence="5 8" id="KW-1133">Transmembrane helix</keyword>
<dbReference type="InterPro" id="IPR002524">
    <property type="entry name" value="Cation_efflux"/>
</dbReference>
<organism evidence="11 12">
    <name type="scientific">Nocardiopsis ansamitocini</name>
    <dbReference type="NCBI Taxonomy" id="1670832"/>
    <lineage>
        <taxon>Bacteria</taxon>
        <taxon>Bacillati</taxon>
        <taxon>Actinomycetota</taxon>
        <taxon>Actinomycetes</taxon>
        <taxon>Streptosporangiales</taxon>
        <taxon>Nocardiopsidaceae</taxon>
        <taxon>Nocardiopsis</taxon>
    </lineage>
</organism>
<feature type="transmembrane region" description="Helical" evidence="8">
    <location>
        <begin position="86"/>
        <end position="105"/>
    </location>
</feature>
<feature type="transmembrane region" description="Helical" evidence="8">
    <location>
        <begin position="20"/>
        <end position="46"/>
    </location>
</feature>
<evidence type="ECO:0000259" key="10">
    <source>
        <dbReference type="Pfam" id="PF16916"/>
    </source>
</evidence>
<dbReference type="GO" id="GO:0005886">
    <property type="term" value="C:plasma membrane"/>
    <property type="evidence" value="ECO:0007669"/>
    <property type="project" value="TreeGrafter"/>
</dbReference>
<evidence type="ECO:0000259" key="9">
    <source>
        <dbReference type="Pfam" id="PF01545"/>
    </source>
</evidence>
<protein>
    <submittedName>
        <fullName evidence="11">Cation transporter</fullName>
    </submittedName>
</protein>
<dbReference type="Pfam" id="PF16916">
    <property type="entry name" value="ZT_dimer"/>
    <property type="match status" value="1"/>
</dbReference>
<evidence type="ECO:0000256" key="7">
    <source>
        <dbReference type="ARBA" id="ARBA00023136"/>
    </source>
</evidence>
<evidence type="ECO:0000256" key="1">
    <source>
        <dbReference type="ARBA" id="ARBA00004141"/>
    </source>
</evidence>
<dbReference type="RefSeq" id="WP_285758968.1">
    <property type="nucleotide sequence ID" value="NZ_BSQG01000003.1"/>
</dbReference>
<dbReference type="InterPro" id="IPR036837">
    <property type="entry name" value="Cation_efflux_CTD_sf"/>
</dbReference>
<dbReference type="InterPro" id="IPR058533">
    <property type="entry name" value="Cation_efflux_TM"/>
</dbReference>
<comment type="similarity">
    <text evidence="2">Belongs to the cation diffusion facilitator (CDF) transporter (TC 2.A.4) family. SLC30A subfamily.</text>
</comment>
<feature type="transmembrane region" description="Helical" evidence="8">
    <location>
        <begin position="161"/>
        <end position="179"/>
    </location>
</feature>
<comment type="caution">
    <text evidence="11">The sequence shown here is derived from an EMBL/GenBank/DDBJ whole genome shotgun (WGS) entry which is preliminary data.</text>
</comment>
<feature type="domain" description="Cation efflux protein transmembrane" evidence="9">
    <location>
        <begin position="20"/>
        <end position="210"/>
    </location>
</feature>
<gene>
    <name evidence="11" type="ORF">Nans01_20870</name>
</gene>
<evidence type="ECO:0000256" key="3">
    <source>
        <dbReference type="ARBA" id="ARBA00022448"/>
    </source>
</evidence>
<dbReference type="InterPro" id="IPR027469">
    <property type="entry name" value="Cation_efflux_TMD_sf"/>
</dbReference>
<keyword evidence="4 8" id="KW-0812">Transmembrane</keyword>
<proteinExistence type="inferred from homology"/>
<feature type="domain" description="Cation efflux protein cytoplasmic" evidence="10">
    <location>
        <begin position="214"/>
        <end position="290"/>
    </location>
</feature>
<dbReference type="PANTHER" id="PTHR11562">
    <property type="entry name" value="CATION EFFLUX PROTEIN/ ZINC TRANSPORTER"/>
    <property type="match status" value="1"/>
</dbReference>
<keyword evidence="7 8" id="KW-0472">Membrane</keyword>
<dbReference type="InterPro" id="IPR027470">
    <property type="entry name" value="Cation_efflux_CTD"/>
</dbReference>
<keyword evidence="12" id="KW-1185">Reference proteome</keyword>
<dbReference type="NCBIfam" id="TIGR01297">
    <property type="entry name" value="CDF"/>
    <property type="match status" value="1"/>
</dbReference>
<evidence type="ECO:0000256" key="5">
    <source>
        <dbReference type="ARBA" id="ARBA00022989"/>
    </source>
</evidence>
<dbReference type="InterPro" id="IPR050681">
    <property type="entry name" value="CDF/SLC30A"/>
</dbReference>
<dbReference type="PANTHER" id="PTHR11562:SF17">
    <property type="entry name" value="RE54080P-RELATED"/>
    <property type="match status" value="1"/>
</dbReference>
<comment type="subcellular location">
    <subcellularLocation>
        <location evidence="1">Membrane</location>
        <topology evidence="1">Multi-pass membrane protein</topology>
    </subcellularLocation>
</comment>
<dbReference type="Proteomes" id="UP001165092">
    <property type="component" value="Unassembled WGS sequence"/>
</dbReference>
<dbReference type="Gene3D" id="1.20.1510.10">
    <property type="entry name" value="Cation efflux protein transmembrane domain"/>
    <property type="match status" value="1"/>
</dbReference>
<dbReference type="Pfam" id="PF01545">
    <property type="entry name" value="Cation_efflux"/>
    <property type="match status" value="1"/>
</dbReference>
<evidence type="ECO:0000256" key="2">
    <source>
        <dbReference type="ARBA" id="ARBA00008873"/>
    </source>
</evidence>
<evidence type="ECO:0000313" key="12">
    <source>
        <dbReference type="Proteomes" id="UP001165092"/>
    </source>
</evidence>
<sequence length="302" mass="32070">MGDHGHGHQTAAAKHRGRLVLVLCLTVSVMVVQVIGGVSAGSLALLADAGHMAADSFGIVLALFAVWIAARPSNSTRTFGFQRAEILAAAANAILLFVLCGYIAYEAINRLLDPHPVSGPIVLVVAALGLAVNVVGLVVLQRAQGESLNMRGAYLEVFSDMLSSVGVLVAGAIIWTTGWERADSVVSLAIAAFIVPRAWNLLNEALHILLEAVPRGMNLDEVRDHLLKQPGVLGVHDLHAWTITSGVPVLSAHVVVEDERLTDTGRILDELHECLSGHFDVEHSTLQLEPAGHDAHEGARHT</sequence>
<keyword evidence="6" id="KW-0406">Ion transport</keyword>
<dbReference type="EMBL" id="BSQG01000003">
    <property type="protein sequence ID" value="GLU47736.1"/>
    <property type="molecule type" value="Genomic_DNA"/>
</dbReference>
<evidence type="ECO:0000313" key="11">
    <source>
        <dbReference type="EMBL" id="GLU47736.1"/>
    </source>
</evidence>
<evidence type="ECO:0000256" key="6">
    <source>
        <dbReference type="ARBA" id="ARBA00023065"/>
    </source>
</evidence>
<accession>A0A9W6P634</accession>
<evidence type="ECO:0000256" key="4">
    <source>
        <dbReference type="ARBA" id="ARBA00022692"/>
    </source>
</evidence>
<evidence type="ECO:0000256" key="8">
    <source>
        <dbReference type="SAM" id="Phobius"/>
    </source>
</evidence>
<dbReference type="SUPFAM" id="SSF161111">
    <property type="entry name" value="Cation efflux protein transmembrane domain-like"/>
    <property type="match status" value="1"/>
</dbReference>
<dbReference type="AlphaFoldDB" id="A0A9W6P634"/>
<feature type="transmembrane region" description="Helical" evidence="8">
    <location>
        <begin position="52"/>
        <end position="70"/>
    </location>
</feature>
<keyword evidence="3" id="KW-0813">Transport</keyword>
<dbReference type="SUPFAM" id="SSF160240">
    <property type="entry name" value="Cation efflux protein cytoplasmic domain-like"/>
    <property type="match status" value="1"/>
</dbReference>
<feature type="transmembrane region" description="Helical" evidence="8">
    <location>
        <begin position="117"/>
        <end position="140"/>
    </location>
</feature>